<organism evidence="2 3">
    <name type="scientific">Pseudoalteromonas piratica</name>
    <dbReference type="NCBI Taxonomy" id="1348114"/>
    <lineage>
        <taxon>Bacteria</taxon>
        <taxon>Pseudomonadati</taxon>
        <taxon>Pseudomonadota</taxon>
        <taxon>Gammaproteobacteria</taxon>
        <taxon>Alteromonadales</taxon>
        <taxon>Pseudoalteromonadaceae</taxon>
        <taxon>Pseudoalteromonas</taxon>
    </lineage>
</organism>
<reference evidence="2 3" key="1">
    <citation type="submission" date="2014-11" db="EMBL/GenBank/DDBJ databases">
        <title>Complete Genome Sequence of Pseudoalteromonas sp. Strain OCN003 Isolated from Kaneohe Bay, Oahu, Hawaii.</title>
        <authorList>
            <person name="Beurmann S."/>
            <person name="Videau P."/>
            <person name="Ushijima B."/>
            <person name="Smith A.M."/>
            <person name="Aeby G.S."/>
            <person name="Callahan S.M."/>
            <person name="Belcaid M."/>
        </authorList>
    </citation>
    <scope>NUCLEOTIDE SEQUENCE [LARGE SCALE GENOMIC DNA]</scope>
    <source>
        <strain evidence="2 3">OCN003</strain>
    </source>
</reference>
<keyword evidence="3" id="KW-1185">Reference proteome</keyword>
<dbReference type="Pfam" id="PF19993">
    <property type="entry name" value="DO-GTPase2"/>
    <property type="match status" value="1"/>
</dbReference>
<evidence type="ECO:0000259" key="1">
    <source>
        <dbReference type="Pfam" id="PF19993"/>
    </source>
</evidence>
<dbReference type="SUPFAM" id="SSF52540">
    <property type="entry name" value="P-loop containing nucleoside triphosphate hydrolases"/>
    <property type="match status" value="1"/>
</dbReference>
<protein>
    <recommendedName>
        <fullName evidence="1">Double-GTPase 2 domain-containing protein</fullName>
    </recommendedName>
</protein>
<dbReference type="InterPro" id="IPR045528">
    <property type="entry name" value="DO-GTPase2"/>
</dbReference>
<dbReference type="Proteomes" id="UP000030341">
    <property type="component" value="Chromosome 1"/>
</dbReference>
<name>A0A0A7EB90_9GAMM</name>
<dbReference type="InterPro" id="IPR027417">
    <property type="entry name" value="P-loop_NTPase"/>
</dbReference>
<accession>A0A0A7EB90</accession>
<evidence type="ECO:0000313" key="2">
    <source>
        <dbReference type="EMBL" id="AIY63829.1"/>
    </source>
</evidence>
<dbReference type="CDD" id="cd00882">
    <property type="entry name" value="Ras_like_GTPase"/>
    <property type="match status" value="1"/>
</dbReference>
<dbReference type="AlphaFoldDB" id="A0A0A7EB90"/>
<feature type="domain" description="Double-GTPase 2" evidence="1">
    <location>
        <begin position="74"/>
        <end position="291"/>
    </location>
</feature>
<proteinExistence type="predicted"/>
<evidence type="ECO:0000313" key="3">
    <source>
        <dbReference type="Proteomes" id="UP000030341"/>
    </source>
</evidence>
<dbReference type="STRING" id="1348114.OM33_00590"/>
<sequence length="319" mass="35531">MSQCSNPNCFVHEGDTCCMGELNHQDCSSWSSNVEVDNIDLEKKENDIAFRVPWSSSALGSSDLSRLYQQGPSIFIGLLGAQNTGKTTFLAANYLQLVSGEKYNSFEFCGSQTLGAWESVASWARINNEKQLPSFPPHTPRGVDRTPGILHLGLQDSKNKTKNIFLTDAPGEWFTRWAIDVDAIDSVGAKWTASQSDAFLIFADCEKLAGEERSVARRELRTIIERLGESVGSRPTMLIWAKSDKQPTEGIKKAIQRALESNIPHAKEFEVTVENPTSFTIALESILSEAWVPRFCEPITEPILVNTPFLAYRGHHEKF</sequence>
<dbReference type="KEGG" id="pseo:OM33_00590"/>
<dbReference type="Gene3D" id="3.40.50.300">
    <property type="entry name" value="P-loop containing nucleotide triphosphate hydrolases"/>
    <property type="match status" value="1"/>
</dbReference>
<dbReference type="eggNOG" id="COG1100">
    <property type="taxonomic scope" value="Bacteria"/>
</dbReference>
<dbReference type="HOGENOM" id="CLU_075242_0_0_6"/>
<gene>
    <name evidence="2" type="ORF">OM33_00590</name>
</gene>
<dbReference type="EMBL" id="CP009888">
    <property type="protein sequence ID" value="AIY63829.1"/>
    <property type="molecule type" value="Genomic_DNA"/>
</dbReference>